<reference evidence="2" key="1">
    <citation type="journal article" date="2021" name="PeerJ">
        <title>Extensive microbial diversity within the chicken gut microbiome revealed by metagenomics and culture.</title>
        <authorList>
            <person name="Gilroy R."/>
            <person name="Ravi A."/>
            <person name="Getino M."/>
            <person name="Pursley I."/>
            <person name="Horton D.L."/>
            <person name="Alikhan N.F."/>
            <person name="Baker D."/>
            <person name="Gharbi K."/>
            <person name="Hall N."/>
            <person name="Watson M."/>
            <person name="Adriaenssens E.M."/>
            <person name="Foster-Nyarko E."/>
            <person name="Jarju S."/>
            <person name="Secka A."/>
            <person name="Antonio M."/>
            <person name="Oren A."/>
            <person name="Chaudhuri R.R."/>
            <person name="La Ragione R."/>
            <person name="Hildebrand F."/>
            <person name="Pallen M.J."/>
        </authorList>
    </citation>
    <scope>NUCLEOTIDE SEQUENCE</scope>
    <source>
        <strain evidence="2">811</strain>
    </source>
</reference>
<evidence type="ECO:0000256" key="1">
    <source>
        <dbReference type="SAM" id="MobiDB-lite"/>
    </source>
</evidence>
<protein>
    <submittedName>
        <fullName evidence="2">Uncharacterized protein</fullName>
    </submittedName>
</protein>
<evidence type="ECO:0000313" key="3">
    <source>
        <dbReference type="Proteomes" id="UP000824204"/>
    </source>
</evidence>
<sequence>MFAAATAKFRLYQSFSHAIRAKKRAEEEREEDVPQEKSEESEPIVSHWDGEEK</sequence>
<gene>
    <name evidence="2" type="ORF">H9741_07925</name>
</gene>
<organism evidence="2 3">
    <name type="scientific">Candidatus Borkfalkia faecipullorum</name>
    <dbReference type="NCBI Taxonomy" id="2838510"/>
    <lineage>
        <taxon>Bacteria</taxon>
        <taxon>Bacillati</taxon>
        <taxon>Bacillota</taxon>
        <taxon>Clostridia</taxon>
        <taxon>Christensenellales</taxon>
        <taxon>Christensenellaceae</taxon>
        <taxon>Candidatus Borkfalkia</taxon>
    </lineage>
</organism>
<name>A0A9D2AG83_9FIRM</name>
<accession>A0A9D2AG83</accession>
<reference evidence="2" key="2">
    <citation type="submission" date="2021-04" db="EMBL/GenBank/DDBJ databases">
        <authorList>
            <person name="Gilroy R."/>
        </authorList>
    </citation>
    <scope>NUCLEOTIDE SEQUENCE</scope>
    <source>
        <strain evidence="2">811</strain>
    </source>
</reference>
<feature type="compositionally biased region" description="Basic and acidic residues" evidence="1">
    <location>
        <begin position="24"/>
        <end position="40"/>
    </location>
</feature>
<comment type="caution">
    <text evidence="2">The sequence shown here is derived from an EMBL/GenBank/DDBJ whole genome shotgun (WGS) entry which is preliminary data.</text>
</comment>
<evidence type="ECO:0000313" key="2">
    <source>
        <dbReference type="EMBL" id="HIX08381.1"/>
    </source>
</evidence>
<dbReference type="AlphaFoldDB" id="A0A9D2AG83"/>
<proteinExistence type="predicted"/>
<feature type="region of interest" description="Disordered" evidence="1">
    <location>
        <begin position="20"/>
        <end position="53"/>
    </location>
</feature>
<dbReference type="Proteomes" id="UP000824204">
    <property type="component" value="Unassembled WGS sequence"/>
</dbReference>
<dbReference type="EMBL" id="DXFX01000103">
    <property type="protein sequence ID" value="HIX08381.1"/>
    <property type="molecule type" value="Genomic_DNA"/>
</dbReference>